<dbReference type="EMBL" id="JBHMAG010000018">
    <property type="protein sequence ID" value="MFB9755368.1"/>
    <property type="molecule type" value="Genomic_DNA"/>
</dbReference>
<organism evidence="1 2">
    <name type="scientific">Paenibacillus hodogayensis</name>
    <dbReference type="NCBI Taxonomy" id="279208"/>
    <lineage>
        <taxon>Bacteria</taxon>
        <taxon>Bacillati</taxon>
        <taxon>Bacillota</taxon>
        <taxon>Bacilli</taxon>
        <taxon>Bacillales</taxon>
        <taxon>Paenibacillaceae</taxon>
        <taxon>Paenibacillus</taxon>
    </lineage>
</organism>
<evidence type="ECO:0000313" key="1">
    <source>
        <dbReference type="EMBL" id="MFB9755368.1"/>
    </source>
</evidence>
<protein>
    <submittedName>
        <fullName evidence="1">Bacteriocin maturation protein</fullName>
    </submittedName>
</protein>
<reference evidence="1 2" key="1">
    <citation type="submission" date="2024-09" db="EMBL/GenBank/DDBJ databases">
        <authorList>
            <person name="Sun Q."/>
            <person name="Mori K."/>
        </authorList>
    </citation>
    <scope>NUCLEOTIDE SEQUENCE [LARGE SCALE GENOMIC DNA]</scope>
    <source>
        <strain evidence="1 2">JCM 12520</strain>
    </source>
</reference>
<keyword evidence="2" id="KW-1185">Reference proteome</keyword>
<proteinExistence type="predicted"/>
<comment type="caution">
    <text evidence="1">The sequence shown here is derived from an EMBL/GenBank/DDBJ whole genome shotgun (WGS) entry which is preliminary data.</text>
</comment>
<dbReference type="Proteomes" id="UP001589619">
    <property type="component" value="Unassembled WGS sequence"/>
</dbReference>
<name>A0ABV5W4F0_9BACL</name>
<gene>
    <name evidence="1" type="ORF">ACFFNY_27650</name>
</gene>
<evidence type="ECO:0000313" key="2">
    <source>
        <dbReference type="Proteomes" id="UP001589619"/>
    </source>
</evidence>
<accession>A0ABV5W4F0</accession>
<sequence>MKDDGHAGANPTRRVPGAGVLAVGSGPLLHALVAALIDCGFDRIDVLLAAPADAAAADRERLAEWADGAPSGKGKADVREIALPGQGPEEWRELVKPFPHIVYGSGQDRIEELRLLLAACKEMGSVVAPALLLDRIGLAGPLAHPAFPASWESAWRRMHRPGVCESSEAPTDMPDACALLANVTVSLLSGSIRGRPEPVDGKALYVLELETLEGDWHPFLPHPLAKEAAVGRIVSPTKDAETMLAAAGEAFERESEETNDDWFARWSGLTSKHTGIFHRWEEEELQQFPLAQCRVQAVDPVSGGPAALLPAVVCGGLTHEEARWEAAWAGIEAYVSRLAVALVGAVSFDGIGAGESVAEAIARGLQACLDKRLAKRSAVDGPAAGSVRIDMVQDERCRFYWHCLTKLRGQPDVRVGPDVAGFPVIWVGTGECWYGRADLNVTWALRNALQTALLDAQNPGAADLRSHGVLKVGAALEGREALRGAVIPSCAERATPDVVRHALSLLHRSGLKLEASDLALEPFLKERSGAVLGVFLRETGAGLGTDG</sequence>
<dbReference type="RefSeq" id="WP_344908232.1">
    <property type="nucleotide sequence ID" value="NZ_BAAAYO010000006.1"/>
</dbReference>